<dbReference type="EMBL" id="CABPSQ010000012">
    <property type="protein sequence ID" value="VVE73525.1"/>
    <property type="molecule type" value="Genomic_DNA"/>
</dbReference>
<proteinExistence type="inferred from homology"/>
<keyword evidence="5" id="KW-1185">Reference proteome</keyword>
<sequence>MQPEGARHIVITGASAGLGRALAHTYARPGTVLGLCGRDATRLRECAFECEALGAKAVVATLDVRDAAAMSSWIDDFDAHWPIDMLIANAGAASTLSNASDWEDSHRVRSIVDVNLYGTINSVLPALTHMRERKHGRIVLISSIAALRGMAISPAYCASKSAIKAWGDSLRPMLARDGIALSVVLPGFVKTAMSDVFPGDKPMMRSAPSAAALIARKVAAGRAEIAFPTLLALGMRLLALLPVAIADRILDRLSYLPKAEA</sequence>
<dbReference type="InterPro" id="IPR036291">
    <property type="entry name" value="NAD(P)-bd_dom_sf"/>
</dbReference>
<dbReference type="Proteomes" id="UP000414136">
    <property type="component" value="Unassembled WGS sequence"/>
</dbReference>
<dbReference type="PRINTS" id="PR00081">
    <property type="entry name" value="GDHRDH"/>
</dbReference>
<dbReference type="GO" id="GO:0016491">
    <property type="term" value="F:oxidoreductase activity"/>
    <property type="evidence" value="ECO:0007669"/>
    <property type="project" value="UniProtKB-KW"/>
</dbReference>
<accession>A0A5E5ALS7</accession>
<dbReference type="PROSITE" id="PS00061">
    <property type="entry name" value="ADH_SHORT"/>
    <property type="match status" value="1"/>
</dbReference>
<dbReference type="PANTHER" id="PTHR44196">
    <property type="entry name" value="DEHYDROGENASE/REDUCTASE SDR FAMILY MEMBER 7B"/>
    <property type="match status" value="1"/>
</dbReference>
<protein>
    <submittedName>
        <fullName evidence="4">Short-chain dehydrogenase</fullName>
    </submittedName>
</protein>
<dbReference type="PRINTS" id="PR00080">
    <property type="entry name" value="SDRFAMILY"/>
</dbReference>
<reference evidence="4 5" key="1">
    <citation type="submission" date="2019-08" db="EMBL/GenBank/DDBJ databases">
        <authorList>
            <person name="Peeters C."/>
        </authorList>
    </citation>
    <scope>NUCLEOTIDE SEQUENCE [LARGE SCALE GENOMIC DNA]</scope>
    <source>
        <strain evidence="4 5">LMG 31118</strain>
    </source>
</reference>
<dbReference type="Gene3D" id="3.40.50.720">
    <property type="entry name" value="NAD(P)-binding Rossmann-like Domain"/>
    <property type="match status" value="1"/>
</dbReference>
<evidence type="ECO:0000256" key="3">
    <source>
        <dbReference type="RuleBase" id="RU000363"/>
    </source>
</evidence>
<dbReference type="InterPro" id="IPR020904">
    <property type="entry name" value="Sc_DH/Rdtase_CS"/>
</dbReference>
<comment type="similarity">
    <text evidence="1 3">Belongs to the short-chain dehydrogenases/reductases (SDR) family.</text>
</comment>
<keyword evidence="2" id="KW-0560">Oxidoreductase</keyword>
<organism evidence="4 5">
    <name type="scientific">Pandoraea captiosa</name>
    <dbReference type="NCBI Taxonomy" id="2508302"/>
    <lineage>
        <taxon>Bacteria</taxon>
        <taxon>Pseudomonadati</taxon>
        <taxon>Pseudomonadota</taxon>
        <taxon>Betaproteobacteria</taxon>
        <taxon>Burkholderiales</taxon>
        <taxon>Burkholderiaceae</taxon>
        <taxon>Pandoraea</taxon>
    </lineage>
</organism>
<dbReference type="RefSeq" id="WP_150627237.1">
    <property type="nucleotide sequence ID" value="NZ_CABPSQ010000012.1"/>
</dbReference>
<evidence type="ECO:0000256" key="1">
    <source>
        <dbReference type="ARBA" id="ARBA00006484"/>
    </source>
</evidence>
<evidence type="ECO:0000313" key="4">
    <source>
        <dbReference type="EMBL" id="VVE73525.1"/>
    </source>
</evidence>
<dbReference type="GO" id="GO:0016020">
    <property type="term" value="C:membrane"/>
    <property type="evidence" value="ECO:0007669"/>
    <property type="project" value="TreeGrafter"/>
</dbReference>
<evidence type="ECO:0000313" key="5">
    <source>
        <dbReference type="Proteomes" id="UP000414136"/>
    </source>
</evidence>
<dbReference type="OrthoDB" id="9797538at2"/>
<dbReference type="InterPro" id="IPR002347">
    <property type="entry name" value="SDR_fam"/>
</dbReference>
<gene>
    <name evidence="4" type="ORF">PCA31118_04563</name>
</gene>
<evidence type="ECO:0000256" key="2">
    <source>
        <dbReference type="ARBA" id="ARBA00023002"/>
    </source>
</evidence>
<dbReference type="PANTHER" id="PTHR44196:SF1">
    <property type="entry name" value="DEHYDROGENASE_REDUCTASE SDR FAMILY MEMBER 7B"/>
    <property type="match status" value="1"/>
</dbReference>
<name>A0A5E5ALS7_9BURK</name>
<dbReference type="AlphaFoldDB" id="A0A5E5ALS7"/>
<dbReference type="Pfam" id="PF00106">
    <property type="entry name" value="adh_short"/>
    <property type="match status" value="1"/>
</dbReference>
<dbReference type="SUPFAM" id="SSF51735">
    <property type="entry name" value="NAD(P)-binding Rossmann-fold domains"/>
    <property type="match status" value="1"/>
</dbReference>